<dbReference type="InterPro" id="IPR023828">
    <property type="entry name" value="Peptidase_S8_Ser-AS"/>
</dbReference>
<name>A0A4V4NA49_9PEZI</name>
<feature type="chain" id="PRO_5020728987" evidence="7">
    <location>
        <begin position="20"/>
        <end position="442"/>
    </location>
</feature>
<gene>
    <name evidence="9" type="ORF">CH35J_011524</name>
</gene>
<evidence type="ECO:0000256" key="2">
    <source>
        <dbReference type="ARBA" id="ARBA00022670"/>
    </source>
</evidence>
<dbReference type="InterPro" id="IPR000209">
    <property type="entry name" value="Peptidase_S8/S53_dom"/>
</dbReference>
<sequence>MYRTHSIIFLSALVSVCYSHPSEPTSRISLSSVPSVTTADYIIFAKEDTNKADGDGFGNTLAGLVGIDEVETIVGDAGIPVVWRARLNANQLAKVKADPVVAEANINDPFTLDDPESVGTQPPVTQRKRAEVTQAPITKNDLFDLRTLSTPPRVKGSLPNYRYDEFAGEGITVYVVDTGPFDLGHDEFSSPGVGITRRQLNVAREKKFDLEHIQHGTCAASKTVGIMTGVAKRANLVGVRIDLNQFGLLRGLQAVVDDVKQKGHKGKAVVTTSVYLKASNTMYMVSMRSVIKSLVNLDVPIVATAGNRYQEGITEPNTLPAILAKELPVIVVGAAAKDFKIAAFSQRGDLVTTYAIGVNVQCADLAGIAKRSGTSFAAPQVAGMVAYWMSHPEFAGDLRAGSVAKTLRDMVGALSYPRVAEAGYPPIAWNGHDLSRQTEQRN</sequence>
<feature type="region of interest" description="Disordered" evidence="6">
    <location>
        <begin position="111"/>
        <end position="131"/>
    </location>
</feature>
<dbReference type="PROSITE" id="PS51892">
    <property type="entry name" value="SUBTILASE"/>
    <property type="match status" value="1"/>
</dbReference>
<feature type="signal peptide" evidence="7">
    <location>
        <begin position="1"/>
        <end position="19"/>
    </location>
</feature>
<organism evidence="9 10">
    <name type="scientific">Colletotrichum higginsianum</name>
    <dbReference type="NCBI Taxonomy" id="80884"/>
    <lineage>
        <taxon>Eukaryota</taxon>
        <taxon>Fungi</taxon>
        <taxon>Dikarya</taxon>
        <taxon>Ascomycota</taxon>
        <taxon>Pezizomycotina</taxon>
        <taxon>Sordariomycetes</taxon>
        <taxon>Hypocreomycetidae</taxon>
        <taxon>Glomerellales</taxon>
        <taxon>Glomerellaceae</taxon>
        <taxon>Colletotrichum</taxon>
        <taxon>Colletotrichum destructivum species complex</taxon>
    </lineage>
</organism>
<dbReference type="PROSITE" id="PS00138">
    <property type="entry name" value="SUBTILASE_SER"/>
    <property type="match status" value="1"/>
</dbReference>
<dbReference type="OrthoDB" id="1896086at2759"/>
<feature type="active site" description="Charge relay system" evidence="5">
    <location>
        <position position="177"/>
    </location>
</feature>
<evidence type="ECO:0000256" key="3">
    <source>
        <dbReference type="ARBA" id="ARBA00022801"/>
    </source>
</evidence>
<dbReference type="SUPFAM" id="SSF52743">
    <property type="entry name" value="Subtilisin-like"/>
    <property type="match status" value="1"/>
</dbReference>
<protein>
    <submittedName>
        <fullName evidence="9">Subtilisin-like protease 1</fullName>
    </submittedName>
</protein>
<evidence type="ECO:0000256" key="5">
    <source>
        <dbReference type="PROSITE-ProRule" id="PRU01240"/>
    </source>
</evidence>
<dbReference type="AlphaFoldDB" id="A0A4V4NA49"/>
<keyword evidence="2 5" id="KW-0645">Protease</keyword>
<proteinExistence type="inferred from homology"/>
<dbReference type="PRINTS" id="PR00723">
    <property type="entry name" value="SUBTILISIN"/>
</dbReference>
<feature type="domain" description="Peptidase S8/S53" evidence="8">
    <location>
        <begin position="168"/>
        <end position="391"/>
    </location>
</feature>
<keyword evidence="4 5" id="KW-0720">Serine protease</keyword>
<dbReference type="InterPro" id="IPR015500">
    <property type="entry name" value="Peptidase_S8_subtilisin-rel"/>
</dbReference>
<evidence type="ECO:0000256" key="4">
    <source>
        <dbReference type="ARBA" id="ARBA00022825"/>
    </source>
</evidence>
<dbReference type="InterPro" id="IPR050131">
    <property type="entry name" value="Peptidase_S8_subtilisin-like"/>
</dbReference>
<dbReference type="EMBL" id="MWPZ01000010">
    <property type="protein sequence ID" value="TIC90843.1"/>
    <property type="molecule type" value="Genomic_DNA"/>
</dbReference>
<dbReference type="GO" id="GO:0004252">
    <property type="term" value="F:serine-type endopeptidase activity"/>
    <property type="evidence" value="ECO:0007669"/>
    <property type="project" value="UniProtKB-UniRule"/>
</dbReference>
<dbReference type="PANTHER" id="PTHR43806">
    <property type="entry name" value="PEPTIDASE S8"/>
    <property type="match status" value="1"/>
</dbReference>
<evidence type="ECO:0000256" key="7">
    <source>
        <dbReference type="SAM" id="SignalP"/>
    </source>
</evidence>
<comment type="similarity">
    <text evidence="1 5">Belongs to the peptidase S8 family.</text>
</comment>
<dbReference type="Proteomes" id="UP000305883">
    <property type="component" value="Unassembled WGS sequence"/>
</dbReference>
<dbReference type="Pfam" id="PF00082">
    <property type="entry name" value="Peptidase_S8"/>
    <property type="match status" value="1"/>
</dbReference>
<dbReference type="InterPro" id="IPR036852">
    <property type="entry name" value="Peptidase_S8/S53_dom_sf"/>
</dbReference>
<dbReference type="Gene3D" id="3.40.50.200">
    <property type="entry name" value="Peptidase S8/S53 domain"/>
    <property type="match status" value="1"/>
</dbReference>
<dbReference type="PANTHER" id="PTHR43806:SF11">
    <property type="entry name" value="CEREVISIN-RELATED"/>
    <property type="match status" value="1"/>
</dbReference>
<accession>A0A4V4NA49</accession>
<evidence type="ECO:0000313" key="9">
    <source>
        <dbReference type="EMBL" id="TIC90843.1"/>
    </source>
</evidence>
<feature type="active site" description="Charge relay system" evidence="5">
    <location>
        <position position="215"/>
    </location>
</feature>
<evidence type="ECO:0000313" key="10">
    <source>
        <dbReference type="Proteomes" id="UP000305883"/>
    </source>
</evidence>
<feature type="active site" description="Charge relay system" evidence="5">
    <location>
        <position position="375"/>
    </location>
</feature>
<keyword evidence="3 5" id="KW-0378">Hydrolase</keyword>
<evidence type="ECO:0000259" key="8">
    <source>
        <dbReference type="Pfam" id="PF00082"/>
    </source>
</evidence>
<evidence type="ECO:0000256" key="6">
    <source>
        <dbReference type="SAM" id="MobiDB-lite"/>
    </source>
</evidence>
<dbReference type="GO" id="GO:0006508">
    <property type="term" value="P:proteolysis"/>
    <property type="evidence" value="ECO:0007669"/>
    <property type="project" value="UniProtKB-KW"/>
</dbReference>
<keyword evidence="7" id="KW-0732">Signal</keyword>
<evidence type="ECO:0000256" key="1">
    <source>
        <dbReference type="ARBA" id="ARBA00011073"/>
    </source>
</evidence>
<reference evidence="9 10" key="1">
    <citation type="journal article" date="2019" name="Genome Biol. Evol.">
        <title>Genomic Plasticity Mediated by Transposable Elements in the Plant Pathogenic Fungus Colletotrichum higginsianum.</title>
        <authorList>
            <person name="Tsushima A."/>
            <person name="Gan P."/>
            <person name="Kumakura N."/>
            <person name="Narusaka M."/>
            <person name="Takano Y."/>
            <person name="Narusaka Y."/>
            <person name="Shirasu K."/>
        </authorList>
    </citation>
    <scope>NUCLEOTIDE SEQUENCE [LARGE SCALE GENOMIC DNA]</scope>
    <source>
        <strain evidence="9 10">MAFF305635-RFP</strain>
    </source>
</reference>
<comment type="caution">
    <text evidence="9">The sequence shown here is derived from an EMBL/GenBank/DDBJ whole genome shotgun (WGS) entry which is preliminary data.</text>
</comment>